<dbReference type="InterPro" id="IPR000485">
    <property type="entry name" value="AsnC-type_HTH_dom"/>
</dbReference>
<sequence>MDKIDKEILKLLKANSQLTNKEIGKQVHLTGQAVGQRIMKLKEDGTIAAFSTTINYPNQQFIMVYMDSNDFKNFENFITKSPQIDEFYKISGHACYLIKSHFASPELRDFLENLSIWGRYNVETVIKNLI</sequence>
<dbReference type="GO" id="GO:0043565">
    <property type="term" value="F:sequence-specific DNA binding"/>
    <property type="evidence" value="ECO:0007669"/>
    <property type="project" value="InterPro"/>
</dbReference>
<keyword evidence="3" id="KW-0804">Transcription</keyword>
<dbReference type="InterPro" id="IPR019887">
    <property type="entry name" value="Tscrpt_reg_AsnC/Lrp_C"/>
</dbReference>
<dbReference type="InterPro" id="IPR036390">
    <property type="entry name" value="WH_DNA-bd_sf"/>
</dbReference>
<evidence type="ECO:0000256" key="3">
    <source>
        <dbReference type="ARBA" id="ARBA00023163"/>
    </source>
</evidence>
<dbReference type="Pfam" id="PF13412">
    <property type="entry name" value="HTH_24"/>
    <property type="match status" value="1"/>
</dbReference>
<keyword evidence="6" id="KW-1185">Reference proteome</keyword>
<dbReference type="PANTHER" id="PTHR30154">
    <property type="entry name" value="LEUCINE-RESPONSIVE REGULATORY PROTEIN"/>
    <property type="match status" value="1"/>
</dbReference>
<dbReference type="Pfam" id="PF01037">
    <property type="entry name" value="AsnC_trans_reg"/>
    <property type="match status" value="1"/>
</dbReference>
<evidence type="ECO:0000313" key="5">
    <source>
        <dbReference type="EMBL" id="SUN35598.1"/>
    </source>
</evidence>
<proteinExistence type="predicted"/>
<dbReference type="GO" id="GO:0043200">
    <property type="term" value="P:response to amino acid"/>
    <property type="evidence" value="ECO:0007669"/>
    <property type="project" value="TreeGrafter"/>
</dbReference>
<keyword evidence="2" id="KW-0238">DNA-binding</keyword>
<dbReference type="OrthoDB" id="34294at2"/>
<dbReference type="PROSITE" id="PS50956">
    <property type="entry name" value="HTH_ASNC_2"/>
    <property type="match status" value="1"/>
</dbReference>
<dbReference type="InterPro" id="IPR011008">
    <property type="entry name" value="Dimeric_a/b-barrel"/>
</dbReference>
<protein>
    <submittedName>
        <fullName evidence="5">HTH-type transcriptional regulator lrpC</fullName>
    </submittedName>
</protein>
<reference evidence="5 6" key="1">
    <citation type="submission" date="2018-06" db="EMBL/GenBank/DDBJ databases">
        <authorList>
            <consortium name="Pathogen Informatics"/>
            <person name="Doyle S."/>
        </authorList>
    </citation>
    <scope>NUCLEOTIDE SEQUENCE [LARGE SCALE GENOMIC DNA]</scope>
    <source>
        <strain evidence="6">NCTC 11391</strain>
    </source>
</reference>
<name>A0A380JBZ7_STRDO</name>
<dbReference type="Proteomes" id="UP000254082">
    <property type="component" value="Unassembled WGS sequence"/>
</dbReference>
<dbReference type="Gene3D" id="1.10.10.10">
    <property type="entry name" value="Winged helix-like DNA-binding domain superfamily/Winged helix DNA-binding domain"/>
    <property type="match status" value="1"/>
</dbReference>
<feature type="domain" description="HTH asnC-type" evidence="4">
    <location>
        <begin position="1"/>
        <end position="75"/>
    </location>
</feature>
<dbReference type="PANTHER" id="PTHR30154:SF55">
    <property type="entry name" value="HTH-TYPE TRANSCRIPTIONAL REGULATOR LRPB"/>
    <property type="match status" value="1"/>
</dbReference>
<evidence type="ECO:0000256" key="1">
    <source>
        <dbReference type="ARBA" id="ARBA00023015"/>
    </source>
</evidence>
<keyword evidence="1" id="KW-0805">Transcription regulation</keyword>
<dbReference type="Gene3D" id="3.30.70.920">
    <property type="match status" value="1"/>
</dbReference>
<evidence type="ECO:0000256" key="2">
    <source>
        <dbReference type="ARBA" id="ARBA00023125"/>
    </source>
</evidence>
<dbReference type="SMART" id="SM00344">
    <property type="entry name" value="HTH_ASNC"/>
    <property type="match status" value="1"/>
</dbReference>
<evidence type="ECO:0000259" key="4">
    <source>
        <dbReference type="PROSITE" id="PS50956"/>
    </source>
</evidence>
<dbReference type="InterPro" id="IPR019888">
    <property type="entry name" value="Tscrpt_reg_AsnC-like"/>
</dbReference>
<dbReference type="SUPFAM" id="SSF54909">
    <property type="entry name" value="Dimeric alpha+beta barrel"/>
    <property type="match status" value="1"/>
</dbReference>
<accession>A0A380JBZ7</accession>
<dbReference type="EMBL" id="UHFA01000002">
    <property type="protein sequence ID" value="SUN35598.1"/>
    <property type="molecule type" value="Genomic_DNA"/>
</dbReference>
<dbReference type="AlphaFoldDB" id="A0A380JBZ7"/>
<dbReference type="RefSeq" id="WP_002999148.1">
    <property type="nucleotide sequence ID" value="NZ_UHFA01000002.1"/>
</dbReference>
<dbReference type="InterPro" id="IPR036388">
    <property type="entry name" value="WH-like_DNA-bd_sf"/>
</dbReference>
<organism evidence="5 6">
    <name type="scientific">Streptococcus downei MFe28</name>
    <dbReference type="NCBI Taxonomy" id="764290"/>
    <lineage>
        <taxon>Bacteria</taxon>
        <taxon>Bacillati</taxon>
        <taxon>Bacillota</taxon>
        <taxon>Bacilli</taxon>
        <taxon>Lactobacillales</taxon>
        <taxon>Streptococcaceae</taxon>
        <taxon>Streptococcus</taxon>
    </lineage>
</organism>
<dbReference type="GO" id="GO:0005829">
    <property type="term" value="C:cytosol"/>
    <property type="evidence" value="ECO:0007669"/>
    <property type="project" value="TreeGrafter"/>
</dbReference>
<dbReference type="SUPFAM" id="SSF46785">
    <property type="entry name" value="Winged helix' DNA-binding domain"/>
    <property type="match status" value="1"/>
</dbReference>
<evidence type="ECO:0000313" key="6">
    <source>
        <dbReference type="Proteomes" id="UP000254082"/>
    </source>
</evidence>
<dbReference type="PRINTS" id="PR00033">
    <property type="entry name" value="HTHASNC"/>
</dbReference>
<gene>
    <name evidence="5" type="primary">lrpC</name>
    <name evidence="5" type="ORF">NCTC11391_00632</name>
</gene>